<evidence type="ECO:0000313" key="3">
    <source>
        <dbReference type="Proteomes" id="UP000093985"/>
    </source>
</evidence>
<sequence>MAGHQSAEATVLQTWPVASEIGYYDLEPGRLEQALAGRSLDAGAVGALSQVLTHQNNARRLDAQRERAEEQREEVYNAQSRIAEQLRVLGTEGAEGELRNRQVRELNGLQDRVSELDSEVRRLREEAGQARQRASAELGQLIAQRPL</sequence>
<proteinExistence type="predicted"/>
<organism evidence="2 3">
    <name type="scientific">Mycolicibacter sinensis (strain JDM601)</name>
    <name type="common">Mycobacterium sinense</name>
    <dbReference type="NCBI Taxonomy" id="875328"/>
    <lineage>
        <taxon>Bacteria</taxon>
        <taxon>Bacillati</taxon>
        <taxon>Actinomycetota</taxon>
        <taxon>Actinomycetes</taxon>
        <taxon>Mycobacteriales</taxon>
        <taxon>Mycobacteriaceae</taxon>
        <taxon>Mycolicibacter</taxon>
    </lineage>
</organism>
<comment type="caution">
    <text evidence="2">The sequence shown here is derived from an EMBL/GenBank/DDBJ whole genome shotgun (WGS) entry which is preliminary data.</text>
</comment>
<dbReference type="OrthoDB" id="9777444at2"/>
<evidence type="ECO:0000256" key="1">
    <source>
        <dbReference type="SAM" id="Coils"/>
    </source>
</evidence>
<dbReference type="EMBL" id="LZIN01000038">
    <property type="protein sequence ID" value="OBG07299.1"/>
    <property type="molecule type" value="Genomic_DNA"/>
</dbReference>
<dbReference type="Proteomes" id="UP000093985">
    <property type="component" value="Unassembled WGS sequence"/>
</dbReference>
<evidence type="ECO:0000313" key="2">
    <source>
        <dbReference type="EMBL" id="OBG07299.1"/>
    </source>
</evidence>
<dbReference type="RefSeq" id="WP_064854698.1">
    <property type="nucleotide sequence ID" value="NZ_LZIM01000100.1"/>
</dbReference>
<reference evidence="3" key="1">
    <citation type="submission" date="2016-06" db="EMBL/GenBank/DDBJ databases">
        <authorList>
            <person name="Sutton G."/>
            <person name="Brinkac L."/>
            <person name="Sanka R."/>
            <person name="Adams M."/>
            <person name="Lau E."/>
            <person name="Mehaffy C."/>
            <person name="Tameris M."/>
            <person name="Hatherill M."/>
            <person name="Hanekom W."/>
            <person name="Mahomed H."/>
            <person name="Mcshane H."/>
        </authorList>
    </citation>
    <scope>NUCLEOTIDE SEQUENCE [LARGE SCALE GENOMIC DNA]</scope>
    <source>
        <strain evidence="3">852014-51077_SCH5608930-a</strain>
    </source>
</reference>
<gene>
    <name evidence="2" type="ORF">A5771_06520</name>
</gene>
<name>A0A1A2E0D7_MYCSD</name>
<accession>A0A1A2E0D7</accession>
<protein>
    <submittedName>
        <fullName evidence="2">Uncharacterized protein</fullName>
    </submittedName>
</protein>
<keyword evidence="1" id="KW-0175">Coiled coil</keyword>
<dbReference type="AlphaFoldDB" id="A0A1A2E0D7"/>
<feature type="coiled-coil region" evidence="1">
    <location>
        <begin position="51"/>
        <end position="133"/>
    </location>
</feature>